<sequence>MKAFFVDFYGTIVQEDGAIISNICKKIKENSNTEATLSEISSFWWNNFSDLARQSFLGKFQTQRYIETTSLESTLLHFGSSLNAADISELMFNYWMKPAIYDDAAEFMKINTIPIYILSNIDTFDIRKAIEFHQLNVTEVITSEDVKSYKPRPEMFAHALKISGLSKDEVIHVGDSLSSDIGGANNAGVRSVWINRNNKDCREEDKPDYVISSLTELHNLEISV</sequence>
<dbReference type="NCBIfam" id="TIGR01549">
    <property type="entry name" value="HAD-SF-IA-v1"/>
    <property type="match status" value="1"/>
</dbReference>
<dbReference type="InterPro" id="IPR023198">
    <property type="entry name" value="PGP-like_dom2"/>
</dbReference>
<dbReference type="EMBL" id="CP095072">
    <property type="protein sequence ID" value="UOQ50582.1"/>
    <property type="molecule type" value="Genomic_DNA"/>
</dbReference>
<organism evidence="2 3">
    <name type="scientific">Gracilibacillus caseinilyticus</name>
    <dbReference type="NCBI Taxonomy" id="2932256"/>
    <lineage>
        <taxon>Bacteria</taxon>
        <taxon>Bacillati</taxon>
        <taxon>Bacillota</taxon>
        <taxon>Bacilli</taxon>
        <taxon>Bacillales</taxon>
        <taxon>Bacillaceae</taxon>
        <taxon>Gracilibacillus</taxon>
    </lineage>
</organism>
<dbReference type="Pfam" id="PF00702">
    <property type="entry name" value="Hydrolase"/>
    <property type="match status" value="1"/>
</dbReference>
<dbReference type="GO" id="GO:0016787">
    <property type="term" value="F:hydrolase activity"/>
    <property type="evidence" value="ECO:0007669"/>
    <property type="project" value="UniProtKB-KW"/>
</dbReference>
<protein>
    <submittedName>
        <fullName evidence="2">HAD family hydrolase</fullName>
    </submittedName>
</protein>
<accession>A0ABY4F3E4</accession>
<dbReference type="SFLD" id="SFLDS00003">
    <property type="entry name" value="Haloacid_Dehalogenase"/>
    <property type="match status" value="1"/>
</dbReference>
<keyword evidence="3" id="KW-1185">Reference proteome</keyword>
<evidence type="ECO:0000256" key="1">
    <source>
        <dbReference type="ARBA" id="ARBA00022801"/>
    </source>
</evidence>
<dbReference type="InterPro" id="IPR036412">
    <property type="entry name" value="HAD-like_sf"/>
</dbReference>
<dbReference type="InterPro" id="IPR051540">
    <property type="entry name" value="S-2-haloacid_dehalogenase"/>
</dbReference>
<proteinExistence type="predicted"/>
<keyword evidence="1 2" id="KW-0378">Hydrolase</keyword>
<name>A0ABY4F3E4_9BACI</name>
<dbReference type="InterPro" id="IPR006439">
    <property type="entry name" value="HAD-SF_hydro_IA"/>
</dbReference>
<dbReference type="RefSeq" id="WP_244724494.1">
    <property type="nucleotide sequence ID" value="NZ_CP095072.1"/>
</dbReference>
<dbReference type="PANTHER" id="PTHR43316:SF3">
    <property type="entry name" value="HALOACID DEHALOGENASE, TYPE II (AFU_ORTHOLOGUE AFUA_2G07750)-RELATED"/>
    <property type="match status" value="1"/>
</dbReference>
<evidence type="ECO:0000313" key="2">
    <source>
        <dbReference type="EMBL" id="UOQ50582.1"/>
    </source>
</evidence>
<evidence type="ECO:0000313" key="3">
    <source>
        <dbReference type="Proteomes" id="UP000831782"/>
    </source>
</evidence>
<dbReference type="SUPFAM" id="SSF56784">
    <property type="entry name" value="HAD-like"/>
    <property type="match status" value="1"/>
</dbReference>
<dbReference type="PRINTS" id="PR00413">
    <property type="entry name" value="HADHALOGNASE"/>
</dbReference>
<dbReference type="Gene3D" id="3.40.50.1000">
    <property type="entry name" value="HAD superfamily/HAD-like"/>
    <property type="match status" value="1"/>
</dbReference>
<gene>
    <name evidence="2" type="ORF">MUN88_12145</name>
</gene>
<dbReference type="SFLD" id="SFLDG01129">
    <property type="entry name" value="C1.5:_HAD__Beta-PGM__Phosphata"/>
    <property type="match status" value="1"/>
</dbReference>
<dbReference type="InterPro" id="IPR023214">
    <property type="entry name" value="HAD_sf"/>
</dbReference>
<dbReference type="Gene3D" id="1.10.150.240">
    <property type="entry name" value="Putative phosphatase, domain 2"/>
    <property type="match status" value="1"/>
</dbReference>
<dbReference type="Proteomes" id="UP000831782">
    <property type="component" value="Chromosome"/>
</dbReference>
<reference evidence="2 3" key="1">
    <citation type="submission" date="2022-04" db="EMBL/GenBank/DDBJ databases">
        <title>Gracilibacillus sp. isolated from saltern.</title>
        <authorList>
            <person name="Won M."/>
            <person name="Lee C.-M."/>
            <person name="Woen H.-Y."/>
            <person name="Kwon S.-W."/>
        </authorList>
    </citation>
    <scope>NUCLEOTIDE SEQUENCE [LARGE SCALE GENOMIC DNA]</scope>
    <source>
        <strain evidence="2 3">SSWR10-1</strain>
    </source>
</reference>
<dbReference type="PANTHER" id="PTHR43316">
    <property type="entry name" value="HYDROLASE, HALOACID DELAHOGENASE-RELATED"/>
    <property type="match status" value="1"/>
</dbReference>